<evidence type="ECO:0000313" key="2">
    <source>
        <dbReference type="Proteomes" id="UP000828390"/>
    </source>
</evidence>
<dbReference type="Proteomes" id="UP000828390">
    <property type="component" value="Unassembled WGS sequence"/>
</dbReference>
<proteinExistence type="predicted"/>
<accession>A0A9D4DJR1</accession>
<gene>
    <name evidence="1" type="ORF">DPMN_185027</name>
</gene>
<protein>
    <submittedName>
        <fullName evidence="1">Uncharacterized protein</fullName>
    </submittedName>
</protein>
<dbReference type="AlphaFoldDB" id="A0A9D4DJR1"/>
<dbReference type="EMBL" id="JAIWYP010000010">
    <property type="protein sequence ID" value="KAH3750501.1"/>
    <property type="molecule type" value="Genomic_DNA"/>
</dbReference>
<reference evidence="1" key="2">
    <citation type="submission" date="2020-11" db="EMBL/GenBank/DDBJ databases">
        <authorList>
            <person name="McCartney M.A."/>
            <person name="Auch B."/>
            <person name="Kono T."/>
            <person name="Mallez S."/>
            <person name="Becker A."/>
            <person name="Gohl D.M."/>
            <person name="Silverstein K.A.T."/>
            <person name="Koren S."/>
            <person name="Bechman K.B."/>
            <person name="Herman A."/>
            <person name="Abrahante J.E."/>
            <person name="Garbe J."/>
        </authorList>
    </citation>
    <scope>NUCLEOTIDE SEQUENCE</scope>
    <source>
        <strain evidence="1">Duluth1</strain>
        <tissue evidence="1">Whole animal</tissue>
    </source>
</reference>
<comment type="caution">
    <text evidence="1">The sequence shown here is derived from an EMBL/GenBank/DDBJ whole genome shotgun (WGS) entry which is preliminary data.</text>
</comment>
<sequence length="54" mass="6082">MPTFGDLLLVLDWLEVYRGDLTDKLHGCSLYQTLILLVPPSALQEQPLDVNTIL</sequence>
<reference evidence="1" key="1">
    <citation type="journal article" date="2019" name="bioRxiv">
        <title>The Genome of the Zebra Mussel, Dreissena polymorpha: A Resource for Invasive Species Research.</title>
        <authorList>
            <person name="McCartney M.A."/>
            <person name="Auch B."/>
            <person name="Kono T."/>
            <person name="Mallez S."/>
            <person name="Zhang Y."/>
            <person name="Obille A."/>
            <person name="Becker A."/>
            <person name="Abrahante J.E."/>
            <person name="Garbe J."/>
            <person name="Badalamenti J.P."/>
            <person name="Herman A."/>
            <person name="Mangelson H."/>
            <person name="Liachko I."/>
            <person name="Sullivan S."/>
            <person name="Sone E.D."/>
            <person name="Koren S."/>
            <person name="Silverstein K.A.T."/>
            <person name="Beckman K.B."/>
            <person name="Gohl D.M."/>
        </authorList>
    </citation>
    <scope>NUCLEOTIDE SEQUENCE</scope>
    <source>
        <strain evidence="1">Duluth1</strain>
        <tissue evidence="1">Whole animal</tissue>
    </source>
</reference>
<evidence type="ECO:0000313" key="1">
    <source>
        <dbReference type="EMBL" id="KAH3750501.1"/>
    </source>
</evidence>
<organism evidence="1 2">
    <name type="scientific">Dreissena polymorpha</name>
    <name type="common">Zebra mussel</name>
    <name type="synonym">Mytilus polymorpha</name>
    <dbReference type="NCBI Taxonomy" id="45954"/>
    <lineage>
        <taxon>Eukaryota</taxon>
        <taxon>Metazoa</taxon>
        <taxon>Spiralia</taxon>
        <taxon>Lophotrochozoa</taxon>
        <taxon>Mollusca</taxon>
        <taxon>Bivalvia</taxon>
        <taxon>Autobranchia</taxon>
        <taxon>Heteroconchia</taxon>
        <taxon>Euheterodonta</taxon>
        <taxon>Imparidentia</taxon>
        <taxon>Neoheterodontei</taxon>
        <taxon>Myida</taxon>
        <taxon>Dreissenoidea</taxon>
        <taxon>Dreissenidae</taxon>
        <taxon>Dreissena</taxon>
    </lineage>
</organism>
<name>A0A9D4DJR1_DREPO</name>
<keyword evidence="2" id="KW-1185">Reference proteome</keyword>